<reference evidence="1 2" key="1">
    <citation type="journal article" date="2018" name="Mol. Plant">
        <title>The genome of Artemisia annua provides insight into the evolution of Asteraceae family and artemisinin biosynthesis.</title>
        <authorList>
            <person name="Shen Q."/>
            <person name="Zhang L."/>
            <person name="Liao Z."/>
            <person name="Wang S."/>
            <person name="Yan T."/>
            <person name="Shi P."/>
            <person name="Liu M."/>
            <person name="Fu X."/>
            <person name="Pan Q."/>
            <person name="Wang Y."/>
            <person name="Lv Z."/>
            <person name="Lu X."/>
            <person name="Zhang F."/>
            <person name="Jiang W."/>
            <person name="Ma Y."/>
            <person name="Chen M."/>
            <person name="Hao X."/>
            <person name="Li L."/>
            <person name="Tang Y."/>
            <person name="Lv G."/>
            <person name="Zhou Y."/>
            <person name="Sun X."/>
            <person name="Brodelius P.E."/>
            <person name="Rose J.K.C."/>
            <person name="Tang K."/>
        </authorList>
    </citation>
    <scope>NUCLEOTIDE SEQUENCE [LARGE SCALE GENOMIC DNA]</scope>
    <source>
        <strain evidence="2">cv. Huhao1</strain>
        <tissue evidence="1">Leaf</tissue>
    </source>
</reference>
<evidence type="ECO:0000313" key="2">
    <source>
        <dbReference type="Proteomes" id="UP000245207"/>
    </source>
</evidence>
<protein>
    <submittedName>
        <fullName evidence="1">Selenium-binding protein 1</fullName>
    </submittedName>
</protein>
<dbReference type="STRING" id="35608.A0A2U1KUS7"/>
<dbReference type="EMBL" id="PKPP01013762">
    <property type="protein sequence ID" value="PWA40487.1"/>
    <property type="molecule type" value="Genomic_DNA"/>
</dbReference>
<evidence type="ECO:0000313" key="1">
    <source>
        <dbReference type="EMBL" id="PWA40487.1"/>
    </source>
</evidence>
<keyword evidence="2" id="KW-1185">Reference proteome</keyword>
<dbReference type="OrthoDB" id="1671041at2759"/>
<proteinExistence type="predicted"/>
<dbReference type="AlphaFoldDB" id="A0A2U1KUS7"/>
<name>A0A2U1KUS7_ARTAN</name>
<gene>
    <name evidence="1" type="ORF">CTI12_AA562260</name>
</gene>
<comment type="caution">
    <text evidence="1">The sequence shown here is derived from an EMBL/GenBank/DDBJ whole genome shotgun (WGS) entry which is preliminary data.</text>
</comment>
<sequence>MVSCLGDKDGKEEGNGFLLSDSDLIVKGRWEKPGHSPLFGMIIGTNLDTRP</sequence>
<dbReference type="Proteomes" id="UP000245207">
    <property type="component" value="Unassembled WGS sequence"/>
</dbReference>
<accession>A0A2U1KUS7</accession>
<organism evidence="1 2">
    <name type="scientific">Artemisia annua</name>
    <name type="common">Sweet wormwood</name>
    <dbReference type="NCBI Taxonomy" id="35608"/>
    <lineage>
        <taxon>Eukaryota</taxon>
        <taxon>Viridiplantae</taxon>
        <taxon>Streptophyta</taxon>
        <taxon>Embryophyta</taxon>
        <taxon>Tracheophyta</taxon>
        <taxon>Spermatophyta</taxon>
        <taxon>Magnoliopsida</taxon>
        <taxon>eudicotyledons</taxon>
        <taxon>Gunneridae</taxon>
        <taxon>Pentapetalae</taxon>
        <taxon>asterids</taxon>
        <taxon>campanulids</taxon>
        <taxon>Asterales</taxon>
        <taxon>Asteraceae</taxon>
        <taxon>Asteroideae</taxon>
        <taxon>Anthemideae</taxon>
        <taxon>Artemisiinae</taxon>
        <taxon>Artemisia</taxon>
    </lineage>
</organism>